<evidence type="ECO:0000313" key="3">
    <source>
        <dbReference type="Proteomes" id="UP000322267"/>
    </source>
</evidence>
<organism evidence="2 3">
    <name type="scientific">Rossellomorea vietnamensis</name>
    <dbReference type="NCBI Taxonomy" id="218284"/>
    <lineage>
        <taxon>Bacteria</taxon>
        <taxon>Bacillati</taxon>
        <taxon>Bacillota</taxon>
        <taxon>Bacilli</taxon>
        <taxon>Bacillales</taxon>
        <taxon>Bacillaceae</taxon>
        <taxon>Rossellomorea</taxon>
    </lineage>
</organism>
<evidence type="ECO:0000256" key="1">
    <source>
        <dbReference type="SAM" id="SignalP"/>
    </source>
</evidence>
<dbReference type="Proteomes" id="UP000322267">
    <property type="component" value="Unassembled WGS sequence"/>
</dbReference>
<feature type="chain" id="PRO_5038699655" description="DUF4367 domain-containing protein" evidence="1">
    <location>
        <begin position="19"/>
        <end position="176"/>
    </location>
</feature>
<name>A0A5D4NUJ7_9BACI</name>
<dbReference type="RefSeq" id="WP_148939753.1">
    <property type="nucleotide sequence ID" value="NZ_VTEI01000004.1"/>
</dbReference>
<gene>
    <name evidence="2" type="ORF">FZC78_11030</name>
</gene>
<accession>A0A5D4NUJ7</accession>
<dbReference type="OrthoDB" id="2865651at2"/>
<comment type="caution">
    <text evidence="2">The sequence shown here is derived from an EMBL/GenBank/DDBJ whole genome shotgun (WGS) entry which is preliminary data.</text>
</comment>
<evidence type="ECO:0008006" key="4">
    <source>
        <dbReference type="Google" id="ProtNLM"/>
    </source>
</evidence>
<reference evidence="2 3" key="1">
    <citation type="submission" date="2019-08" db="EMBL/GenBank/DDBJ databases">
        <title>Bacillus genomes from the desert of Cuatro Cienegas, Coahuila.</title>
        <authorList>
            <person name="Olmedo-Alvarez G."/>
        </authorList>
    </citation>
    <scope>NUCLEOTIDE SEQUENCE [LARGE SCALE GENOMIC DNA]</scope>
    <source>
        <strain evidence="2 3">CH34_1T</strain>
    </source>
</reference>
<dbReference type="AlphaFoldDB" id="A0A5D4NUJ7"/>
<dbReference type="PROSITE" id="PS51257">
    <property type="entry name" value="PROKAR_LIPOPROTEIN"/>
    <property type="match status" value="1"/>
</dbReference>
<proteinExistence type="predicted"/>
<dbReference type="EMBL" id="VTEI01000004">
    <property type="protein sequence ID" value="TYS17138.1"/>
    <property type="molecule type" value="Genomic_DNA"/>
</dbReference>
<evidence type="ECO:0000313" key="2">
    <source>
        <dbReference type="EMBL" id="TYS17138.1"/>
    </source>
</evidence>
<keyword evidence="1" id="KW-0732">Signal</keyword>
<feature type="signal peptide" evidence="1">
    <location>
        <begin position="1"/>
        <end position="18"/>
    </location>
</feature>
<sequence length="176" mass="19878">MKKLPSILLLTLSMAACTNQTNYELPIDEYPQAFFDQVNELPEEIQEKMIVPTEFPFKVEKPSYHKDETSDGKVILTALDYVSVAEEKTDKIVVHFTTSYLEGLDNFDKNGAETIKLDSGIEAKIRKDNEDNKTIIWTKDNQAFHTLSILSRGEEITLVQLETIANSMTPISSSSN</sequence>
<protein>
    <recommendedName>
        <fullName evidence="4">DUF4367 domain-containing protein</fullName>
    </recommendedName>
</protein>